<feature type="region of interest" description="Disordered" evidence="1">
    <location>
        <begin position="245"/>
        <end position="268"/>
    </location>
</feature>
<keyword evidence="2" id="KW-1133">Transmembrane helix</keyword>
<evidence type="ECO:0000256" key="2">
    <source>
        <dbReference type="SAM" id="Phobius"/>
    </source>
</evidence>
<dbReference type="PANTHER" id="PTHR35275:SF1">
    <property type="entry name" value="OS07G0585900 PROTEIN"/>
    <property type="match status" value="1"/>
</dbReference>
<feature type="compositionally biased region" description="Polar residues" evidence="1">
    <location>
        <begin position="14"/>
        <end position="25"/>
    </location>
</feature>
<dbReference type="InterPro" id="IPR045880">
    <property type="entry name" value="ZCF37"/>
</dbReference>
<organism evidence="3 4">
    <name type="scientific">Lithospermum erythrorhizon</name>
    <name type="common">Purple gromwell</name>
    <name type="synonym">Lithospermum officinale var. erythrorhizon</name>
    <dbReference type="NCBI Taxonomy" id="34254"/>
    <lineage>
        <taxon>Eukaryota</taxon>
        <taxon>Viridiplantae</taxon>
        <taxon>Streptophyta</taxon>
        <taxon>Embryophyta</taxon>
        <taxon>Tracheophyta</taxon>
        <taxon>Spermatophyta</taxon>
        <taxon>Magnoliopsida</taxon>
        <taxon>eudicotyledons</taxon>
        <taxon>Gunneridae</taxon>
        <taxon>Pentapetalae</taxon>
        <taxon>asterids</taxon>
        <taxon>lamiids</taxon>
        <taxon>Boraginales</taxon>
        <taxon>Boraginaceae</taxon>
        <taxon>Boraginoideae</taxon>
        <taxon>Lithospermeae</taxon>
        <taxon>Lithospermum</taxon>
    </lineage>
</organism>
<accession>A0AAV3NP20</accession>
<evidence type="ECO:0000256" key="1">
    <source>
        <dbReference type="SAM" id="MobiDB-lite"/>
    </source>
</evidence>
<dbReference type="EMBL" id="BAABME010000209">
    <property type="protein sequence ID" value="GAA0140708.1"/>
    <property type="molecule type" value="Genomic_DNA"/>
</dbReference>
<feature type="region of interest" description="Disordered" evidence="1">
    <location>
        <begin position="14"/>
        <end position="41"/>
    </location>
</feature>
<dbReference type="PANTHER" id="PTHR35275">
    <property type="entry name" value="ZCF37"/>
    <property type="match status" value="1"/>
</dbReference>
<keyword evidence="2" id="KW-0472">Membrane</keyword>
<reference evidence="3 4" key="1">
    <citation type="submission" date="2024-01" db="EMBL/GenBank/DDBJ databases">
        <title>The complete chloroplast genome sequence of Lithospermum erythrorhizon: insights into the phylogenetic relationship among Boraginaceae species and the maternal lineages of purple gromwells.</title>
        <authorList>
            <person name="Okada T."/>
            <person name="Watanabe K."/>
        </authorList>
    </citation>
    <scope>NUCLEOTIDE SEQUENCE [LARGE SCALE GENOMIC DNA]</scope>
</reference>
<keyword evidence="4" id="KW-1185">Reference proteome</keyword>
<sequence length="268" mass="30850">MFNTFICGSFQNQENEDTLSPCSTPKRSRRSGSYKNKENKNRYSNLGLDKFNALLSELEEKKQKIYTQKGAEDIDLVQFDITSDNEIKPIVVVKVKRKRPCDASSITSSKPALNILQVSEQLKKHAENHETSSDKKLDVEEIPKKKRGYASSPFMLEKFKRPFYYLPVVVILILLFLAIYGRPFAILCTSIGWYLIPLLRGGHRKSSNYNINNKRKLKRKKEHYSRRLSENIIFRRNSNIIDGSSSPTSVFNGPAGVSPPRYDHRRSQ</sequence>
<gene>
    <name evidence="3" type="ORF">LIER_02009</name>
</gene>
<evidence type="ECO:0008006" key="5">
    <source>
        <dbReference type="Google" id="ProtNLM"/>
    </source>
</evidence>
<feature type="transmembrane region" description="Helical" evidence="2">
    <location>
        <begin position="163"/>
        <end position="181"/>
    </location>
</feature>
<evidence type="ECO:0000313" key="3">
    <source>
        <dbReference type="EMBL" id="GAA0140708.1"/>
    </source>
</evidence>
<evidence type="ECO:0000313" key="4">
    <source>
        <dbReference type="Proteomes" id="UP001454036"/>
    </source>
</evidence>
<proteinExistence type="predicted"/>
<keyword evidence="2" id="KW-0812">Transmembrane</keyword>
<comment type="caution">
    <text evidence="3">The sequence shown here is derived from an EMBL/GenBank/DDBJ whole genome shotgun (WGS) entry which is preliminary data.</text>
</comment>
<protein>
    <recommendedName>
        <fullName evidence="5">ZCF37</fullName>
    </recommendedName>
</protein>
<dbReference type="AlphaFoldDB" id="A0AAV3NP20"/>
<name>A0AAV3NP20_LITER</name>
<dbReference type="Proteomes" id="UP001454036">
    <property type="component" value="Unassembled WGS sequence"/>
</dbReference>